<accession>A0A098LEC6</accession>
<dbReference type="AlphaFoldDB" id="A0A098LEC6"/>
<sequence length="393" mass="45348">MALTTWDKDFVNTVVKMMSILSKQNRILFVDYEYTVKDILAALSGKQKVPVTRIIGLENRLRTVNTVYGSEIHVLTPPPVLPINWIKNDNPYRVLLKLNGNLVRGAIQRALKTLKMENPIVVNGYNPFFGLPLVGDFNELLNIYYCYDEIKGDQWYHFHGPEIEKEYIKKTDAVITTSDALFKSKSPLHQNCFVVKNGVDFDHFNSIADLKIKSPHAPRIVGYTGSIDERFDYELLSYSIKMLPEVQFQFIGRVTNEIARMALKKYPNARFMGSRKPYEIPSLLKDMDVGIIPYLKNEVTSGVYPLKINEYMAAGKPVVMTDFAKIPEFESHVWIANNKEAFLNSLRDALYNDSVEKMKARIEFSKHNSWENRVEQFSSIVERMLELKKERVI</sequence>
<dbReference type="STRING" id="153721.MYP_2494"/>
<keyword evidence="4" id="KW-1185">Reference proteome</keyword>
<dbReference type="GO" id="GO:0016757">
    <property type="term" value="F:glycosyltransferase activity"/>
    <property type="evidence" value="ECO:0007669"/>
    <property type="project" value="UniProtKB-KW"/>
</dbReference>
<protein>
    <submittedName>
        <fullName evidence="3">Hypothetical glycosyltransferase</fullName>
    </submittedName>
</protein>
<name>A0A098LEC6_9BACT</name>
<evidence type="ECO:0000256" key="2">
    <source>
        <dbReference type="ARBA" id="ARBA00022679"/>
    </source>
</evidence>
<evidence type="ECO:0000313" key="3">
    <source>
        <dbReference type="EMBL" id="GAL85265.1"/>
    </source>
</evidence>
<dbReference type="PANTHER" id="PTHR12526">
    <property type="entry name" value="GLYCOSYLTRANSFERASE"/>
    <property type="match status" value="1"/>
</dbReference>
<comment type="caution">
    <text evidence="3">The sequence shown here is derived from an EMBL/GenBank/DDBJ whole genome shotgun (WGS) entry which is preliminary data.</text>
</comment>
<dbReference type="PANTHER" id="PTHR12526:SF629">
    <property type="entry name" value="TEICHURONIC ACID BIOSYNTHESIS GLYCOSYLTRANSFERASE TUAH-RELATED"/>
    <property type="match status" value="1"/>
</dbReference>
<reference evidence="3 4" key="1">
    <citation type="submission" date="2014-09" db="EMBL/GenBank/DDBJ databases">
        <title>Sporocytophaga myxococcoides PG-01 genome sequencing.</title>
        <authorList>
            <person name="Liu L."/>
            <person name="Gao P.J."/>
            <person name="Chen G.J."/>
            <person name="Wang L.S."/>
        </authorList>
    </citation>
    <scope>NUCLEOTIDE SEQUENCE [LARGE SCALE GENOMIC DNA]</scope>
    <source>
        <strain evidence="3 4">PG-01</strain>
    </source>
</reference>
<dbReference type="Pfam" id="PF13692">
    <property type="entry name" value="Glyco_trans_1_4"/>
    <property type="match status" value="1"/>
</dbReference>
<dbReference type="SUPFAM" id="SSF53756">
    <property type="entry name" value="UDP-Glycosyltransferase/glycogen phosphorylase"/>
    <property type="match status" value="1"/>
</dbReference>
<dbReference type="Gene3D" id="3.40.50.11010">
    <property type="match status" value="1"/>
</dbReference>
<evidence type="ECO:0000256" key="1">
    <source>
        <dbReference type="ARBA" id="ARBA00022676"/>
    </source>
</evidence>
<keyword evidence="1" id="KW-0328">Glycosyltransferase</keyword>
<dbReference type="eggNOG" id="COG0438">
    <property type="taxonomic scope" value="Bacteria"/>
</dbReference>
<proteinExistence type="predicted"/>
<dbReference type="Proteomes" id="UP000030185">
    <property type="component" value="Unassembled WGS sequence"/>
</dbReference>
<evidence type="ECO:0000313" key="4">
    <source>
        <dbReference type="Proteomes" id="UP000030185"/>
    </source>
</evidence>
<keyword evidence="2 3" id="KW-0808">Transferase</keyword>
<dbReference type="Gene3D" id="3.40.50.2000">
    <property type="entry name" value="Glycogen Phosphorylase B"/>
    <property type="match status" value="1"/>
</dbReference>
<gene>
    <name evidence="3" type="ORF">MYP_2494</name>
</gene>
<organism evidence="3 4">
    <name type="scientific">Sporocytophaga myxococcoides</name>
    <dbReference type="NCBI Taxonomy" id="153721"/>
    <lineage>
        <taxon>Bacteria</taxon>
        <taxon>Pseudomonadati</taxon>
        <taxon>Bacteroidota</taxon>
        <taxon>Cytophagia</taxon>
        <taxon>Cytophagales</taxon>
        <taxon>Cytophagaceae</taxon>
        <taxon>Sporocytophaga</taxon>
    </lineage>
</organism>
<dbReference type="EMBL" id="BBLT01000004">
    <property type="protein sequence ID" value="GAL85265.1"/>
    <property type="molecule type" value="Genomic_DNA"/>
</dbReference>